<feature type="transmembrane region" description="Helical" evidence="2">
    <location>
        <begin position="92"/>
        <end position="121"/>
    </location>
</feature>
<evidence type="ECO:0000313" key="4">
    <source>
        <dbReference type="Proteomes" id="UP001497744"/>
    </source>
</evidence>
<comment type="caution">
    <text evidence="3">The sequence shown here is derived from an EMBL/GenBank/DDBJ whole genome shotgun (WGS) entry which is preliminary data.</text>
</comment>
<dbReference type="RefSeq" id="XP_067715670.1">
    <property type="nucleotide sequence ID" value="XM_067859569.1"/>
</dbReference>
<dbReference type="Proteomes" id="UP001497744">
    <property type="component" value="Unassembled WGS sequence"/>
</dbReference>
<gene>
    <name evidence="3" type="ORF">BcabD6B2_30360</name>
</gene>
<evidence type="ECO:0000256" key="2">
    <source>
        <dbReference type="SAM" id="Phobius"/>
    </source>
</evidence>
<proteinExistence type="predicted"/>
<evidence type="ECO:0000313" key="3">
    <source>
        <dbReference type="EMBL" id="GIX63601.1"/>
    </source>
</evidence>
<protein>
    <submittedName>
        <fullName evidence="3">Adenylate cyclase</fullName>
    </submittedName>
</protein>
<sequence length="434" mass="46848">MKAPLPTTPSPSQCSYDYENASGSDCVRRKASSKEGSLSHRSTIDSCGNVGETYEDLYLLQEIAFDVPEIEGNLLNAVSNTKQRNSFAFPAWFLEVFMAILHFLVVGALVFTFGLVAGFFISSPTGSSGSFMWSTRDTPAPNQHKLFVIRAPDGSLTIEGALYLSHHALNPTPFTASLSSLVSVFYLPQPANSPDLQTTCLREDSWAAAPTGVSALLKFPQSPIFQQPKSAPTTSAFPRTPVVSAVGGASAQCGASDAAIEEGNLVTLHNVKRVRGQHAKSSMTVSDSSVFNIFTSYLVIGNRLHVVANVEGGLNEVSYLITVNQSINRGGDTAALAERLLQDCTNGELLLRLESVEQRFETMFFGGDMLPQQFFPVSVPCQVATATRSNADLAPVWREQVGSFVNQFNILLNMGTMSDRQCPLRSPERPASSA</sequence>
<dbReference type="AlphaFoldDB" id="A0AAV4LTU8"/>
<keyword evidence="4" id="KW-1185">Reference proteome</keyword>
<dbReference type="EMBL" id="BPLF01000002">
    <property type="protein sequence ID" value="GIX63601.1"/>
    <property type="molecule type" value="Genomic_DNA"/>
</dbReference>
<evidence type="ECO:0000256" key="1">
    <source>
        <dbReference type="SAM" id="MobiDB-lite"/>
    </source>
</evidence>
<accession>A0AAV4LTU8</accession>
<organism evidence="3 4">
    <name type="scientific">Babesia caballi</name>
    <dbReference type="NCBI Taxonomy" id="5871"/>
    <lineage>
        <taxon>Eukaryota</taxon>
        <taxon>Sar</taxon>
        <taxon>Alveolata</taxon>
        <taxon>Apicomplexa</taxon>
        <taxon>Aconoidasida</taxon>
        <taxon>Piroplasmida</taxon>
        <taxon>Babesiidae</taxon>
        <taxon>Babesia</taxon>
    </lineage>
</organism>
<keyword evidence="2" id="KW-0472">Membrane</keyword>
<keyword evidence="2" id="KW-0812">Transmembrane</keyword>
<keyword evidence="2" id="KW-1133">Transmembrane helix</keyword>
<feature type="region of interest" description="Disordered" evidence="1">
    <location>
        <begin position="1"/>
        <end position="20"/>
    </location>
</feature>
<reference evidence="3 4" key="1">
    <citation type="submission" date="2021-06" db="EMBL/GenBank/DDBJ databases">
        <title>Genome sequence of Babesia caballi.</title>
        <authorList>
            <person name="Yamagishi J."/>
            <person name="Kidaka T."/>
            <person name="Ochi A."/>
        </authorList>
    </citation>
    <scope>NUCLEOTIDE SEQUENCE [LARGE SCALE GENOMIC DNA]</scope>
    <source>
        <strain evidence="3">USDA-D6B2</strain>
    </source>
</reference>
<dbReference type="GeneID" id="94195082"/>
<name>A0AAV4LTU8_BABCB</name>